<keyword evidence="10" id="KW-0813">Transport</keyword>
<evidence type="ECO:0000256" key="10">
    <source>
        <dbReference type="HAMAP-Rule" id="MF_00454"/>
    </source>
</evidence>
<evidence type="ECO:0000256" key="3">
    <source>
        <dbReference type="ARBA" id="ARBA00022692"/>
    </source>
</evidence>
<dbReference type="Proteomes" id="UP000675781">
    <property type="component" value="Unassembled WGS sequence"/>
</dbReference>
<reference evidence="11" key="1">
    <citation type="submission" date="2021-04" db="EMBL/GenBank/DDBJ databases">
        <title>Genome based classification of Actinospica acidithermotolerans sp. nov., an actinobacterium isolated from an Indonesian hot spring.</title>
        <authorList>
            <person name="Kusuma A.B."/>
            <person name="Putra K.E."/>
            <person name="Nafisah S."/>
            <person name="Loh J."/>
            <person name="Nouioui I."/>
            <person name="Goodfellow M."/>
        </authorList>
    </citation>
    <scope>NUCLEOTIDE SEQUENCE</scope>
    <source>
        <strain evidence="11">CSCA 57</strain>
    </source>
</reference>
<evidence type="ECO:0000313" key="12">
    <source>
        <dbReference type="Proteomes" id="UP000675781"/>
    </source>
</evidence>
<keyword evidence="2 10" id="KW-1003">Cell membrane</keyword>
<comment type="subcellular location">
    <subcellularLocation>
        <location evidence="1 10">Cell membrane</location>
        <topology evidence="1 10">Multi-pass membrane protein</topology>
    </subcellularLocation>
</comment>
<feature type="binding site" evidence="10">
    <location>
        <position position="73"/>
    </location>
    <ligand>
        <name>Na(+)</name>
        <dbReference type="ChEBI" id="CHEBI:29101"/>
        <note>structural</note>
    </ligand>
</feature>
<dbReference type="PANTHER" id="PTHR28259">
    <property type="entry name" value="FLUORIDE EXPORT PROTEIN 1-RELATED"/>
    <property type="match status" value="1"/>
</dbReference>
<evidence type="ECO:0000256" key="8">
    <source>
        <dbReference type="ARBA" id="ARBA00035585"/>
    </source>
</evidence>
<keyword evidence="10" id="KW-0406">Ion transport</keyword>
<dbReference type="GO" id="GO:0046872">
    <property type="term" value="F:metal ion binding"/>
    <property type="evidence" value="ECO:0007669"/>
    <property type="project" value="UniProtKB-KW"/>
</dbReference>
<comment type="caution">
    <text evidence="11">The sequence shown here is derived from an EMBL/GenBank/DDBJ whole genome shotgun (WGS) entry which is preliminary data.</text>
</comment>
<comment type="activity regulation">
    <text evidence="10">Na(+) is not transported, but it plays an essential structural role and its presence is essential for fluoride channel function.</text>
</comment>
<evidence type="ECO:0000256" key="9">
    <source>
        <dbReference type="ARBA" id="ARBA00049940"/>
    </source>
</evidence>
<feature type="transmembrane region" description="Helical" evidence="10">
    <location>
        <begin position="63"/>
        <end position="81"/>
    </location>
</feature>
<protein>
    <recommendedName>
        <fullName evidence="10">Fluoride-specific ion channel FluC</fullName>
    </recommendedName>
</protein>
<dbReference type="NCBIfam" id="TIGR00494">
    <property type="entry name" value="crcB"/>
    <property type="match status" value="1"/>
</dbReference>
<keyword evidence="3 10" id="KW-0812">Transmembrane</keyword>
<evidence type="ECO:0000256" key="4">
    <source>
        <dbReference type="ARBA" id="ARBA00022989"/>
    </source>
</evidence>
<keyword evidence="10" id="KW-0915">Sodium</keyword>
<dbReference type="GO" id="GO:0140114">
    <property type="term" value="P:cellular detoxification of fluoride"/>
    <property type="evidence" value="ECO:0007669"/>
    <property type="project" value="UniProtKB-UniRule"/>
</dbReference>
<evidence type="ECO:0000256" key="5">
    <source>
        <dbReference type="ARBA" id="ARBA00023136"/>
    </source>
</evidence>
<feature type="binding site" evidence="10">
    <location>
        <position position="76"/>
    </location>
    <ligand>
        <name>Na(+)</name>
        <dbReference type="ChEBI" id="CHEBI:29101"/>
        <note>structural</note>
    </ligand>
</feature>
<dbReference type="PANTHER" id="PTHR28259:SF1">
    <property type="entry name" value="FLUORIDE EXPORT PROTEIN 1-RELATED"/>
    <property type="match status" value="1"/>
</dbReference>
<dbReference type="EMBL" id="JAGSOG010000042">
    <property type="protein sequence ID" value="MBR7833888.1"/>
    <property type="molecule type" value="Genomic_DNA"/>
</dbReference>
<dbReference type="Pfam" id="PF02537">
    <property type="entry name" value="CRCB"/>
    <property type="match status" value="1"/>
</dbReference>
<comment type="function">
    <text evidence="9 10">Fluoride-specific ion channel. Important for reducing fluoride concentration in the cell, thus reducing its toxicity.</text>
</comment>
<keyword evidence="4 10" id="KW-1133">Transmembrane helix</keyword>
<evidence type="ECO:0000256" key="7">
    <source>
        <dbReference type="ARBA" id="ARBA00035120"/>
    </source>
</evidence>
<accession>A0A941EMY8</accession>
<keyword evidence="10" id="KW-0479">Metal-binding</keyword>
<evidence type="ECO:0000256" key="6">
    <source>
        <dbReference type="ARBA" id="ARBA00023303"/>
    </source>
</evidence>
<feature type="transmembrane region" description="Helical" evidence="10">
    <location>
        <begin position="101"/>
        <end position="121"/>
    </location>
</feature>
<comment type="similarity">
    <text evidence="7 10">Belongs to the fluoride channel Fluc/FEX (TC 1.A.43) family.</text>
</comment>
<comment type="catalytic activity">
    <reaction evidence="8">
        <text>fluoride(in) = fluoride(out)</text>
        <dbReference type="Rhea" id="RHEA:76159"/>
        <dbReference type="ChEBI" id="CHEBI:17051"/>
    </reaction>
    <physiologicalReaction direction="left-to-right" evidence="8">
        <dbReference type="Rhea" id="RHEA:76160"/>
    </physiologicalReaction>
</comment>
<dbReference type="RefSeq" id="WP_212528408.1">
    <property type="nucleotide sequence ID" value="NZ_JAGSOG010000042.1"/>
</dbReference>
<feature type="transmembrane region" description="Helical" evidence="10">
    <location>
        <begin position="32"/>
        <end position="51"/>
    </location>
</feature>
<dbReference type="HAMAP" id="MF_00454">
    <property type="entry name" value="FluC"/>
    <property type="match status" value="1"/>
</dbReference>
<keyword evidence="5 10" id="KW-0472">Membrane</keyword>
<dbReference type="GO" id="GO:0005886">
    <property type="term" value="C:plasma membrane"/>
    <property type="evidence" value="ECO:0007669"/>
    <property type="project" value="UniProtKB-SubCell"/>
</dbReference>
<evidence type="ECO:0000313" key="11">
    <source>
        <dbReference type="EMBL" id="MBR7833888.1"/>
    </source>
</evidence>
<name>A0A941EMY8_9ACTN</name>
<evidence type="ECO:0000256" key="1">
    <source>
        <dbReference type="ARBA" id="ARBA00004651"/>
    </source>
</evidence>
<gene>
    <name evidence="10 11" type="primary">crcB</name>
    <name evidence="10" type="synonym">fluC</name>
    <name evidence="11" type="ORF">KDL01_11460</name>
</gene>
<keyword evidence="6 10" id="KW-0407">Ion channel</keyword>
<dbReference type="InterPro" id="IPR003691">
    <property type="entry name" value="FluC"/>
</dbReference>
<proteinExistence type="inferred from homology"/>
<dbReference type="GO" id="GO:0062054">
    <property type="term" value="F:fluoride channel activity"/>
    <property type="evidence" value="ECO:0007669"/>
    <property type="project" value="UniProtKB-UniRule"/>
</dbReference>
<keyword evidence="12" id="KW-1185">Reference proteome</keyword>
<sequence>MLFVLVGLGASFGAIARYLLDQAVSRRRAFAFPFGTWLINITGSFVLGLMTGLTAHHGLDTRVLAVVGTGICGGYTTFSTFSYETLRVAEDGSSGLAVGNILGSFACGLGAAALGLGLALAV</sequence>
<organism evidence="11 12">
    <name type="scientific">Actinospica durhamensis</name>
    <dbReference type="NCBI Taxonomy" id="1508375"/>
    <lineage>
        <taxon>Bacteria</taxon>
        <taxon>Bacillati</taxon>
        <taxon>Actinomycetota</taxon>
        <taxon>Actinomycetes</taxon>
        <taxon>Catenulisporales</taxon>
        <taxon>Actinospicaceae</taxon>
        <taxon>Actinospica</taxon>
    </lineage>
</organism>
<evidence type="ECO:0000256" key="2">
    <source>
        <dbReference type="ARBA" id="ARBA00022475"/>
    </source>
</evidence>
<dbReference type="AlphaFoldDB" id="A0A941EMY8"/>